<dbReference type="PANTHER" id="PTHR30055:SF151">
    <property type="entry name" value="TRANSCRIPTIONAL REGULATORY PROTEIN"/>
    <property type="match status" value="1"/>
</dbReference>
<dbReference type="EMBL" id="BONZ01000034">
    <property type="protein sequence ID" value="GIH15534.1"/>
    <property type="molecule type" value="Genomic_DNA"/>
</dbReference>
<sequence length="223" mass="23709">MALDDPAPEPAGKRGRPPVLDERRIVVAALRLIDGAGFDGLTVRALSAELAVSPAAIYGHVESKDAVVDLVIDHLLAEIRVPSHGHARARVEGAAVSMMQTLQAHPGLSQAVLQRGAVGPHGVAVTEQVLALLRQAGTPDEALWDAYHVLLVYIHGHVLATTWPRTSRHRSRSTAARGRLLALPPESVATITAASRGWHDDPQARFLLGLRALLDGVCPSGRP</sequence>
<dbReference type="GO" id="GO:0000976">
    <property type="term" value="F:transcription cis-regulatory region binding"/>
    <property type="evidence" value="ECO:0007669"/>
    <property type="project" value="TreeGrafter"/>
</dbReference>
<organism evidence="7 8">
    <name type="scientific">Rugosimonospora africana</name>
    <dbReference type="NCBI Taxonomy" id="556532"/>
    <lineage>
        <taxon>Bacteria</taxon>
        <taxon>Bacillati</taxon>
        <taxon>Actinomycetota</taxon>
        <taxon>Actinomycetes</taxon>
        <taxon>Micromonosporales</taxon>
        <taxon>Micromonosporaceae</taxon>
        <taxon>Rugosimonospora</taxon>
    </lineage>
</organism>
<dbReference type="SUPFAM" id="SSF46689">
    <property type="entry name" value="Homeodomain-like"/>
    <property type="match status" value="1"/>
</dbReference>
<proteinExistence type="predicted"/>
<dbReference type="PRINTS" id="PR00400">
    <property type="entry name" value="TETREPRESSOR"/>
</dbReference>
<dbReference type="AlphaFoldDB" id="A0A8J3VQW5"/>
<gene>
    <name evidence="7" type="ORF">Raf01_37060</name>
</gene>
<keyword evidence="2" id="KW-0805">Transcription regulation</keyword>
<dbReference type="InterPro" id="IPR023772">
    <property type="entry name" value="DNA-bd_HTH_TetR-type_CS"/>
</dbReference>
<feature type="DNA-binding region" description="H-T-H motif" evidence="5">
    <location>
        <begin position="42"/>
        <end position="61"/>
    </location>
</feature>
<comment type="caution">
    <text evidence="7">The sequence shown here is derived from an EMBL/GenBank/DDBJ whole genome shotgun (WGS) entry which is preliminary data.</text>
</comment>
<name>A0A8J3VQW5_9ACTN</name>
<dbReference type="InterPro" id="IPR004111">
    <property type="entry name" value="Repressor_TetR_C"/>
</dbReference>
<dbReference type="Pfam" id="PF00440">
    <property type="entry name" value="TetR_N"/>
    <property type="match status" value="1"/>
</dbReference>
<dbReference type="GO" id="GO:0046677">
    <property type="term" value="P:response to antibiotic"/>
    <property type="evidence" value="ECO:0007669"/>
    <property type="project" value="InterPro"/>
</dbReference>
<dbReference type="PANTHER" id="PTHR30055">
    <property type="entry name" value="HTH-TYPE TRANSCRIPTIONAL REGULATOR RUTR"/>
    <property type="match status" value="1"/>
</dbReference>
<dbReference type="PROSITE" id="PS50977">
    <property type="entry name" value="HTH_TETR_2"/>
    <property type="match status" value="1"/>
</dbReference>
<evidence type="ECO:0000256" key="2">
    <source>
        <dbReference type="ARBA" id="ARBA00023015"/>
    </source>
</evidence>
<dbReference type="Pfam" id="PF02909">
    <property type="entry name" value="TetR_C_1"/>
    <property type="match status" value="1"/>
</dbReference>
<evidence type="ECO:0000313" key="7">
    <source>
        <dbReference type="EMBL" id="GIH15534.1"/>
    </source>
</evidence>
<accession>A0A8J3VQW5</accession>
<evidence type="ECO:0000256" key="3">
    <source>
        <dbReference type="ARBA" id="ARBA00023125"/>
    </source>
</evidence>
<evidence type="ECO:0000256" key="4">
    <source>
        <dbReference type="ARBA" id="ARBA00023163"/>
    </source>
</evidence>
<dbReference type="GO" id="GO:0045892">
    <property type="term" value="P:negative regulation of DNA-templated transcription"/>
    <property type="evidence" value="ECO:0007669"/>
    <property type="project" value="InterPro"/>
</dbReference>
<protein>
    <submittedName>
        <fullName evidence="7">AcrR family transcriptional regulator</fullName>
    </submittedName>
</protein>
<dbReference type="InterPro" id="IPR050109">
    <property type="entry name" value="HTH-type_TetR-like_transc_reg"/>
</dbReference>
<feature type="domain" description="HTH tetR-type" evidence="6">
    <location>
        <begin position="19"/>
        <end position="79"/>
    </location>
</feature>
<dbReference type="GO" id="GO:0003700">
    <property type="term" value="F:DNA-binding transcription factor activity"/>
    <property type="evidence" value="ECO:0007669"/>
    <property type="project" value="TreeGrafter"/>
</dbReference>
<evidence type="ECO:0000313" key="8">
    <source>
        <dbReference type="Proteomes" id="UP000642748"/>
    </source>
</evidence>
<evidence type="ECO:0000259" key="6">
    <source>
        <dbReference type="PROSITE" id="PS50977"/>
    </source>
</evidence>
<dbReference type="InterPro" id="IPR009057">
    <property type="entry name" value="Homeodomain-like_sf"/>
</dbReference>
<evidence type="ECO:0000256" key="5">
    <source>
        <dbReference type="PROSITE-ProRule" id="PRU00335"/>
    </source>
</evidence>
<dbReference type="Proteomes" id="UP000642748">
    <property type="component" value="Unassembled WGS sequence"/>
</dbReference>
<dbReference type="PROSITE" id="PS01081">
    <property type="entry name" value="HTH_TETR_1"/>
    <property type="match status" value="1"/>
</dbReference>
<keyword evidence="4" id="KW-0804">Transcription</keyword>
<keyword evidence="1" id="KW-0678">Repressor</keyword>
<dbReference type="Gene3D" id="1.10.357.10">
    <property type="entry name" value="Tetracycline Repressor, domain 2"/>
    <property type="match status" value="1"/>
</dbReference>
<keyword evidence="8" id="KW-1185">Reference proteome</keyword>
<dbReference type="RefSeq" id="WP_203919146.1">
    <property type="nucleotide sequence ID" value="NZ_BONZ01000034.1"/>
</dbReference>
<dbReference type="InterPro" id="IPR003012">
    <property type="entry name" value="Tet_transcr_reg_TetR"/>
</dbReference>
<reference evidence="7" key="1">
    <citation type="submission" date="2021-01" db="EMBL/GenBank/DDBJ databases">
        <title>Whole genome shotgun sequence of Rugosimonospora africana NBRC 104875.</title>
        <authorList>
            <person name="Komaki H."/>
            <person name="Tamura T."/>
        </authorList>
    </citation>
    <scope>NUCLEOTIDE SEQUENCE</scope>
    <source>
        <strain evidence="7">NBRC 104875</strain>
    </source>
</reference>
<evidence type="ECO:0000256" key="1">
    <source>
        <dbReference type="ARBA" id="ARBA00022491"/>
    </source>
</evidence>
<dbReference type="InterPro" id="IPR001647">
    <property type="entry name" value="HTH_TetR"/>
</dbReference>
<dbReference type="SUPFAM" id="SSF48498">
    <property type="entry name" value="Tetracyclin repressor-like, C-terminal domain"/>
    <property type="match status" value="1"/>
</dbReference>
<dbReference type="InterPro" id="IPR036271">
    <property type="entry name" value="Tet_transcr_reg_TetR-rel_C_sf"/>
</dbReference>
<keyword evidence="3 5" id="KW-0238">DNA-binding</keyword>